<dbReference type="PANTHER" id="PTHR34846">
    <property type="entry name" value="4-CARBOXYMUCONOLACTONE DECARBOXYLASE FAMILY PROTEIN (AFU_ORTHOLOGUE AFUA_6G11590)"/>
    <property type="match status" value="1"/>
</dbReference>
<dbReference type="NCBIfam" id="TIGR00778">
    <property type="entry name" value="ahpD_dom"/>
    <property type="match status" value="1"/>
</dbReference>
<comment type="caution">
    <text evidence="2">The sequence shown here is derived from an EMBL/GenBank/DDBJ whole genome shotgun (WGS) entry which is preliminary data.</text>
</comment>
<evidence type="ECO:0000313" key="4">
    <source>
        <dbReference type="Proteomes" id="UP001592530"/>
    </source>
</evidence>
<dbReference type="InterPro" id="IPR029032">
    <property type="entry name" value="AhpD-like"/>
</dbReference>
<dbReference type="Pfam" id="PF02627">
    <property type="entry name" value="CMD"/>
    <property type="match status" value="1"/>
</dbReference>
<evidence type="ECO:0000259" key="1">
    <source>
        <dbReference type="Pfam" id="PF02627"/>
    </source>
</evidence>
<keyword evidence="5" id="KW-1185">Reference proteome</keyword>
<feature type="domain" description="Carboxymuconolactone decarboxylase-like" evidence="1">
    <location>
        <begin position="13"/>
        <end position="95"/>
    </location>
</feature>
<protein>
    <submittedName>
        <fullName evidence="2">Carboxymuconolactone decarboxylase family protein</fullName>
    </submittedName>
</protein>
<accession>A0ABV6VHD2</accession>
<sequence>MQARMGNPALIVPGAMEALQALSATAGRAGIPAALLELINLRVSQINGCAVCAHMHARDLRKAGESNERIDTVAAFRDTPWFSDAERSALALAEAATRVSDRPDAVPDQVWDEAAKHWNEQQLGALMISIASINVWNRLNLATRQEAGAAW</sequence>
<proteinExistence type="predicted"/>
<reference evidence="4 5" key="1">
    <citation type="submission" date="2024-09" db="EMBL/GenBank/DDBJ databases">
        <authorList>
            <person name="Lee S.D."/>
        </authorList>
    </citation>
    <scope>NUCLEOTIDE SEQUENCE [LARGE SCALE GENOMIC DNA]</scope>
    <source>
        <strain evidence="2 5">N1-1</strain>
        <strain evidence="3 4">N1-3</strain>
    </source>
</reference>
<evidence type="ECO:0000313" key="5">
    <source>
        <dbReference type="Proteomes" id="UP001592582"/>
    </source>
</evidence>
<evidence type="ECO:0000313" key="3">
    <source>
        <dbReference type="EMBL" id="MFC1429800.1"/>
    </source>
</evidence>
<dbReference type="RefSeq" id="WP_380514252.1">
    <property type="nucleotide sequence ID" value="NZ_JBHEZX010000014.1"/>
</dbReference>
<dbReference type="EMBL" id="JBHEZY010000001">
    <property type="protein sequence ID" value="MFC1429800.1"/>
    <property type="molecule type" value="Genomic_DNA"/>
</dbReference>
<dbReference type="InterPro" id="IPR003779">
    <property type="entry name" value="CMD-like"/>
</dbReference>
<organism evidence="2 5">
    <name type="scientific">Streptacidiphilus alkalitolerans</name>
    <dbReference type="NCBI Taxonomy" id="3342712"/>
    <lineage>
        <taxon>Bacteria</taxon>
        <taxon>Bacillati</taxon>
        <taxon>Actinomycetota</taxon>
        <taxon>Actinomycetes</taxon>
        <taxon>Kitasatosporales</taxon>
        <taxon>Streptomycetaceae</taxon>
        <taxon>Streptacidiphilus</taxon>
    </lineage>
</organism>
<dbReference type="Gene3D" id="1.20.1290.10">
    <property type="entry name" value="AhpD-like"/>
    <property type="match status" value="1"/>
</dbReference>
<name>A0ABV6VHD2_9ACTN</name>
<dbReference type="Proteomes" id="UP001592582">
    <property type="component" value="Unassembled WGS sequence"/>
</dbReference>
<gene>
    <name evidence="3" type="ORF">ACEZDB_03905</name>
    <name evidence="2" type="ORF">ACEZDG_27495</name>
</gene>
<dbReference type="EMBL" id="JBHEZX010000014">
    <property type="protein sequence ID" value="MFC1413016.1"/>
    <property type="molecule type" value="Genomic_DNA"/>
</dbReference>
<dbReference type="Proteomes" id="UP001592530">
    <property type="component" value="Unassembled WGS sequence"/>
</dbReference>
<dbReference type="SUPFAM" id="SSF69118">
    <property type="entry name" value="AhpD-like"/>
    <property type="match status" value="1"/>
</dbReference>
<dbReference type="InterPro" id="IPR004675">
    <property type="entry name" value="AhpD_core"/>
</dbReference>
<dbReference type="PANTHER" id="PTHR34846:SF7">
    <property type="entry name" value="BLL7811 PROTEIN"/>
    <property type="match status" value="1"/>
</dbReference>
<evidence type="ECO:0000313" key="2">
    <source>
        <dbReference type="EMBL" id="MFC1413016.1"/>
    </source>
</evidence>